<sequence>MWHDGISVIIKELNKDGYSPPPPSSHSIKRRRFHDSIILRKQNKKQQQQQHEFTSFQQLHHHRPLHPGTPHRLRQPKLPQAHGLLPPRSPRLARSHLLGPINIPKICTASEKGMRVRSKGFRVRVLSEGSVRGFVGGDDRICSLEQLLEPDVRELEREESCEASDDEKRSVVTAMDCIFSVLTHYGEATGRLVCRKRSSIPDVGLLSTSLIISLGRIKQSFVL</sequence>
<keyword evidence="2" id="KW-0288">FMN</keyword>
<reference evidence="4" key="1">
    <citation type="submission" date="2014-07" db="EMBL/GenBank/DDBJ databases">
        <title>Identification of a novel salt tolerance gene in wild soybean by whole-genome sequencing.</title>
        <authorList>
            <person name="Lam H.-M."/>
            <person name="Qi X."/>
            <person name="Li M.-W."/>
            <person name="Liu X."/>
            <person name="Xie M."/>
            <person name="Ni M."/>
            <person name="Xu X."/>
        </authorList>
    </citation>
    <scope>NUCLEOTIDE SEQUENCE [LARGE SCALE GENOMIC DNA]</scope>
    <source>
        <tissue evidence="4">Root</tissue>
    </source>
</reference>
<name>A0A0B2SA05_GLYSO</name>
<keyword evidence="3" id="KW-0157">Chromophore</keyword>
<dbReference type="GO" id="GO:0005634">
    <property type="term" value="C:nucleus"/>
    <property type="evidence" value="ECO:0007669"/>
    <property type="project" value="TreeGrafter"/>
</dbReference>
<organism evidence="4">
    <name type="scientific">Glycine soja</name>
    <name type="common">Wild soybean</name>
    <dbReference type="NCBI Taxonomy" id="3848"/>
    <lineage>
        <taxon>Eukaryota</taxon>
        <taxon>Viridiplantae</taxon>
        <taxon>Streptophyta</taxon>
        <taxon>Embryophyta</taxon>
        <taxon>Tracheophyta</taxon>
        <taxon>Spermatophyta</taxon>
        <taxon>Magnoliopsida</taxon>
        <taxon>eudicotyledons</taxon>
        <taxon>Gunneridae</taxon>
        <taxon>Pentapetalae</taxon>
        <taxon>rosids</taxon>
        <taxon>fabids</taxon>
        <taxon>Fabales</taxon>
        <taxon>Fabaceae</taxon>
        <taxon>Papilionoideae</taxon>
        <taxon>50 kb inversion clade</taxon>
        <taxon>NPAAA clade</taxon>
        <taxon>indigoferoid/millettioid clade</taxon>
        <taxon>Phaseoleae</taxon>
        <taxon>Glycine</taxon>
        <taxon>Glycine subgen. Soja</taxon>
    </lineage>
</organism>
<accession>A0A0B2SA05</accession>
<proteinExistence type="predicted"/>
<gene>
    <name evidence="4" type="ORF">glysoja_039232</name>
</gene>
<dbReference type="EMBL" id="KN644981">
    <property type="protein sequence ID" value="KHN41548.1"/>
    <property type="molecule type" value="Genomic_DNA"/>
</dbReference>
<keyword evidence="1" id="KW-0285">Flavoprotein</keyword>
<evidence type="ECO:0000256" key="2">
    <source>
        <dbReference type="ARBA" id="ARBA00022643"/>
    </source>
</evidence>
<dbReference type="Proteomes" id="UP000053555">
    <property type="component" value="Unassembled WGS sequence"/>
</dbReference>
<dbReference type="PANTHER" id="PTHR47429">
    <property type="entry name" value="PROTEIN TWIN LOV 1"/>
    <property type="match status" value="1"/>
</dbReference>
<evidence type="ECO:0000256" key="1">
    <source>
        <dbReference type="ARBA" id="ARBA00022630"/>
    </source>
</evidence>
<evidence type="ECO:0000313" key="4">
    <source>
        <dbReference type="EMBL" id="KHN41548.1"/>
    </source>
</evidence>
<dbReference type="PANTHER" id="PTHR47429:SF2">
    <property type="entry name" value="PROTEIN TWIN LOV 1"/>
    <property type="match status" value="1"/>
</dbReference>
<protein>
    <submittedName>
        <fullName evidence="4">Protein TWIN LOV 1</fullName>
    </submittedName>
</protein>
<evidence type="ECO:0000256" key="3">
    <source>
        <dbReference type="ARBA" id="ARBA00022991"/>
    </source>
</evidence>
<dbReference type="AlphaFoldDB" id="A0A0B2SA05"/>